<dbReference type="PROSITE" id="PS50850">
    <property type="entry name" value="MFS"/>
    <property type="match status" value="1"/>
</dbReference>
<dbReference type="GO" id="GO:0005886">
    <property type="term" value="C:plasma membrane"/>
    <property type="evidence" value="ECO:0007669"/>
    <property type="project" value="UniProtKB-SubCell"/>
</dbReference>
<dbReference type="GO" id="GO:1990961">
    <property type="term" value="P:xenobiotic detoxification by transmembrane export across the plasma membrane"/>
    <property type="evidence" value="ECO:0007669"/>
    <property type="project" value="InterPro"/>
</dbReference>
<feature type="transmembrane region" description="Helical" evidence="8">
    <location>
        <begin position="73"/>
        <end position="92"/>
    </location>
</feature>
<feature type="domain" description="Major facilitator superfamily (MFS) profile" evidence="9">
    <location>
        <begin position="7"/>
        <end position="386"/>
    </location>
</feature>
<evidence type="ECO:0000256" key="2">
    <source>
        <dbReference type="ARBA" id="ARBA00006236"/>
    </source>
</evidence>
<feature type="transmembrane region" description="Helical" evidence="8">
    <location>
        <begin position="299"/>
        <end position="319"/>
    </location>
</feature>
<dbReference type="InterPro" id="IPR011701">
    <property type="entry name" value="MFS"/>
</dbReference>
<dbReference type="PANTHER" id="PTHR23502:SF132">
    <property type="entry name" value="POLYAMINE TRANSPORTER 2-RELATED"/>
    <property type="match status" value="1"/>
</dbReference>
<evidence type="ECO:0000256" key="3">
    <source>
        <dbReference type="ARBA" id="ARBA00022448"/>
    </source>
</evidence>
<proteinExistence type="inferred from homology"/>
<keyword evidence="5 8" id="KW-0812">Transmembrane</keyword>
<dbReference type="InterPro" id="IPR036259">
    <property type="entry name" value="MFS_trans_sf"/>
</dbReference>
<comment type="subcellular location">
    <subcellularLocation>
        <location evidence="1">Cell membrane</location>
        <topology evidence="1">Multi-pass membrane protein</topology>
    </subcellularLocation>
</comment>
<evidence type="ECO:0000313" key="11">
    <source>
        <dbReference type="Proteomes" id="UP000188273"/>
    </source>
</evidence>
<keyword evidence="7 8" id="KW-0472">Membrane</keyword>
<feature type="transmembrane region" description="Helical" evidence="8">
    <location>
        <begin position="275"/>
        <end position="293"/>
    </location>
</feature>
<dbReference type="RefSeq" id="WP_077539957.1">
    <property type="nucleotide sequence ID" value="NZ_CP019633.1"/>
</dbReference>
<dbReference type="SUPFAM" id="SSF103473">
    <property type="entry name" value="MFS general substrate transporter"/>
    <property type="match status" value="1"/>
</dbReference>
<keyword evidence="3" id="KW-0813">Transport</keyword>
<evidence type="ECO:0000313" key="10">
    <source>
        <dbReference type="EMBL" id="AQQ09359.1"/>
    </source>
</evidence>
<gene>
    <name evidence="10" type="primary">mdtL</name>
    <name evidence="10" type="ORF">L21SP3_01163</name>
</gene>
<accession>A0A1Q2HPG6</accession>
<dbReference type="CDD" id="cd17320">
    <property type="entry name" value="MFS_MdfA_MDR_like"/>
    <property type="match status" value="1"/>
</dbReference>
<evidence type="ECO:0000256" key="1">
    <source>
        <dbReference type="ARBA" id="ARBA00004651"/>
    </source>
</evidence>
<evidence type="ECO:0000256" key="6">
    <source>
        <dbReference type="ARBA" id="ARBA00022989"/>
    </source>
</evidence>
<evidence type="ECO:0000259" key="9">
    <source>
        <dbReference type="PROSITE" id="PS50850"/>
    </source>
</evidence>
<dbReference type="InterPro" id="IPR004812">
    <property type="entry name" value="Efflux_drug-R_Bcr/CmlA"/>
</dbReference>
<dbReference type="NCBIfam" id="TIGR00710">
    <property type="entry name" value="efflux_Bcr_CflA"/>
    <property type="match status" value="1"/>
</dbReference>
<feature type="transmembrane region" description="Helical" evidence="8">
    <location>
        <begin position="131"/>
        <end position="153"/>
    </location>
</feature>
<evidence type="ECO:0000256" key="4">
    <source>
        <dbReference type="ARBA" id="ARBA00022475"/>
    </source>
</evidence>
<dbReference type="PANTHER" id="PTHR23502">
    <property type="entry name" value="MAJOR FACILITATOR SUPERFAMILY"/>
    <property type="match status" value="1"/>
</dbReference>
<feature type="transmembrane region" description="Helical" evidence="8">
    <location>
        <begin position="331"/>
        <end position="352"/>
    </location>
</feature>
<feature type="transmembrane region" description="Helical" evidence="8">
    <location>
        <begin position="98"/>
        <end position="119"/>
    </location>
</feature>
<keyword evidence="4" id="KW-1003">Cell membrane</keyword>
<dbReference type="Gene3D" id="1.20.1720.10">
    <property type="entry name" value="Multidrug resistance protein D"/>
    <property type="match status" value="1"/>
</dbReference>
<feature type="transmembrane region" description="Helical" evidence="8">
    <location>
        <begin position="215"/>
        <end position="239"/>
    </location>
</feature>
<keyword evidence="6 8" id="KW-1133">Transmembrane helix</keyword>
<dbReference type="AlphaFoldDB" id="A0A1Q2HPG6"/>
<dbReference type="Proteomes" id="UP000188273">
    <property type="component" value="Chromosome"/>
</dbReference>
<name>A0A1Q2HPG6_9BACT</name>
<keyword evidence="11" id="KW-1185">Reference proteome</keyword>
<feature type="transmembrane region" description="Helical" evidence="8">
    <location>
        <begin position="159"/>
        <end position="181"/>
    </location>
</feature>
<feature type="transmembrane region" description="Helical" evidence="8">
    <location>
        <begin position="245"/>
        <end position="263"/>
    </location>
</feature>
<comment type="similarity">
    <text evidence="2">Belongs to the major facilitator superfamily. Bcr/CmlA family.</text>
</comment>
<dbReference type="OrthoDB" id="9800416at2"/>
<dbReference type="STRING" id="1940790.L21SP3_01163"/>
<reference evidence="11" key="1">
    <citation type="submission" date="2017-02" db="EMBL/GenBank/DDBJ databases">
        <title>Comparative genomics and description of representatives of a novel lineage of planctomycetes thriving in anoxic sediments.</title>
        <authorList>
            <person name="Spring S."/>
            <person name="Bunk B."/>
            <person name="Sproer C."/>
            <person name="Klenk H.-P."/>
        </authorList>
    </citation>
    <scope>NUCLEOTIDE SEQUENCE [LARGE SCALE GENOMIC DNA]</scope>
    <source>
        <strain evidence="11">L21-RPul-D3</strain>
    </source>
</reference>
<dbReference type="KEGG" id="pbu:L21SP3_01163"/>
<organism evidence="10 11">
    <name type="scientific">Sedimentisphaera cyanobacteriorum</name>
    <dbReference type="NCBI Taxonomy" id="1940790"/>
    <lineage>
        <taxon>Bacteria</taxon>
        <taxon>Pseudomonadati</taxon>
        <taxon>Planctomycetota</taxon>
        <taxon>Phycisphaerae</taxon>
        <taxon>Sedimentisphaerales</taxon>
        <taxon>Sedimentisphaeraceae</taxon>
        <taxon>Sedimentisphaera</taxon>
    </lineage>
</organism>
<evidence type="ECO:0000256" key="7">
    <source>
        <dbReference type="ARBA" id="ARBA00023136"/>
    </source>
</evidence>
<evidence type="ECO:0000256" key="5">
    <source>
        <dbReference type="ARBA" id="ARBA00022692"/>
    </source>
</evidence>
<evidence type="ECO:0000256" key="8">
    <source>
        <dbReference type="SAM" id="Phobius"/>
    </source>
</evidence>
<dbReference type="EMBL" id="CP019633">
    <property type="protein sequence ID" value="AQQ09359.1"/>
    <property type="molecule type" value="Genomic_DNA"/>
</dbReference>
<dbReference type="GO" id="GO:0042910">
    <property type="term" value="F:xenobiotic transmembrane transporter activity"/>
    <property type="evidence" value="ECO:0007669"/>
    <property type="project" value="InterPro"/>
</dbReference>
<feature type="transmembrane region" description="Helical" evidence="8">
    <location>
        <begin position="358"/>
        <end position="382"/>
    </location>
</feature>
<protein>
    <submittedName>
        <fullName evidence="10">Multidrug resistance protein MdtL</fullName>
    </submittedName>
</protein>
<feature type="transmembrane region" description="Helical" evidence="8">
    <location>
        <begin position="42"/>
        <end position="61"/>
    </location>
</feature>
<dbReference type="InterPro" id="IPR020846">
    <property type="entry name" value="MFS_dom"/>
</dbReference>
<sequence>MKNRKIYTLFLGLLAAVPPLATDMYLAAIPRIADEWSVEKSVINLSLVLWFAAYGIALLIWGGLSDRFGRRPILLSGLITFIVSTILCSLSQNANQLIAARLLQGIGAAGASSMVLAIARDRFEGKERQKLLAWIGIILGTAPMIAPSFGALILKYSSWRMIFIAQALLSVISLAVTLNIYTETAVSLDKGGFTAMLKRYVRLSKNADYMLSNGAIGLINPPFFGFIAFSATAYILHFGMSEQRFAALFGANAMCAILGSALCTQLIKRYSEYRLLTICFTGCLIGGLTLLLMGVPKWYVFFIGMGIYSFFLGLSRPLINHLIVEQVSQDIGAASSGIVCYQFIAGAIGMYIAEQPWLKPFLAFGIMAAICPLAVLLIWPVLLKRIRQNQSTASADTTAKEASIEEASGG</sequence>
<dbReference type="Pfam" id="PF07690">
    <property type="entry name" value="MFS_1"/>
    <property type="match status" value="1"/>
</dbReference>